<keyword evidence="2" id="KW-0963">Cytoplasm</keyword>
<evidence type="ECO:0000256" key="3">
    <source>
        <dbReference type="ARBA" id="ARBA00022803"/>
    </source>
</evidence>
<evidence type="ECO:0000259" key="5">
    <source>
        <dbReference type="Pfam" id="PF11701"/>
    </source>
</evidence>
<evidence type="ECO:0000313" key="7">
    <source>
        <dbReference type="Proteomes" id="UP001194580"/>
    </source>
</evidence>
<dbReference type="SMART" id="SM00185">
    <property type="entry name" value="ARM"/>
    <property type="match status" value="5"/>
</dbReference>
<dbReference type="InterPro" id="IPR011989">
    <property type="entry name" value="ARM-like"/>
</dbReference>
<evidence type="ECO:0000256" key="1">
    <source>
        <dbReference type="ARBA" id="ARBA00004496"/>
    </source>
</evidence>
<feature type="domain" description="UNC-45/Cro1/She4 central" evidence="5">
    <location>
        <begin position="304"/>
        <end position="385"/>
    </location>
</feature>
<feature type="compositionally biased region" description="Polar residues" evidence="4">
    <location>
        <begin position="13"/>
        <end position="22"/>
    </location>
</feature>
<evidence type="ECO:0000256" key="2">
    <source>
        <dbReference type="ARBA" id="ARBA00022490"/>
    </source>
</evidence>
<evidence type="ECO:0000313" key="6">
    <source>
        <dbReference type="EMBL" id="KAG0277628.1"/>
    </source>
</evidence>
<organism evidence="6 7">
    <name type="scientific">Linnemannia exigua</name>
    <dbReference type="NCBI Taxonomy" id="604196"/>
    <lineage>
        <taxon>Eukaryota</taxon>
        <taxon>Fungi</taxon>
        <taxon>Fungi incertae sedis</taxon>
        <taxon>Mucoromycota</taxon>
        <taxon>Mortierellomycotina</taxon>
        <taxon>Mortierellomycetes</taxon>
        <taxon>Mortierellales</taxon>
        <taxon>Mortierellaceae</taxon>
        <taxon>Linnemannia</taxon>
    </lineage>
</organism>
<keyword evidence="7" id="KW-1185">Reference proteome</keyword>
<feature type="region of interest" description="Disordered" evidence="4">
    <location>
        <begin position="1"/>
        <end position="22"/>
    </location>
</feature>
<comment type="caution">
    <text evidence="6">The sequence shown here is derived from an EMBL/GenBank/DDBJ whole genome shotgun (WGS) entry which is preliminary data.</text>
</comment>
<dbReference type="EMBL" id="JAAAIL010000260">
    <property type="protein sequence ID" value="KAG0277628.1"/>
    <property type="molecule type" value="Genomic_DNA"/>
</dbReference>
<dbReference type="Pfam" id="PF11701">
    <property type="entry name" value="UNC45-central"/>
    <property type="match status" value="1"/>
</dbReference>
<comment type="subcellular location">
    <subcellularLocation>
        <location evidence="1">Cytoplasm</location>
    </subcellularLocation>
</comment>
<protein>
    <recommendedName>
        <fullName evidence="5">UNC-45/Cro1/She4 central domain-containing protein</fullName>
    </recommendedName>
</protein>
<dbReference type="Proteomes" id="UP001194580">
    <property type="component" value="Unassembled WGS sequence"/>
</dbReference>
<dbReference type="InterPro" id="IPR000225">
    <property type="entry name" value="Armadillo"/>
</dbReference>
<evidence type="ECO:0000256" key="4">
    <source>
        <dbReference type="SAM" id="MobiDB-lite"/>
    </source>
</evidence>
<name>A0AAD4DGL7_9FUNG</name>
<dbReference type="Gene3D" id="1.25.10.10">
    <property type="entry name" value="Leucine-rich Repeat Variant"/>
    <property type="match status" value="2"/>
</dbReference>
<feature type="region of interest" description="Disordered" evidence="4">
    <location>
        <begin position="393"/>
        <end position="412"/>
    </location>
</feature>
<proteinExistence type="predicted"/>
<dbReference type="PANTHER" id="PTHR45994:SF1">
    <property type="entry name" value="FI21225P1"/>
    <property type="match status" value="1"/>
</dbReference>
<dbReference type="InterPro" id="IPR016024">
    <property type="entry name" value="ARM-type_fold"/>
</dbReference>
<keyword evidence="3" id="KW-0802">TPR repeat</keyword>
<reference evidence="6" key="1">
    <citation type="journal article" date="2020" name="Fungal Divers.">
        <title>Resolving the Mortierellaceae phylogeny through synthesis of multi-gene phylogenetics and phylogenomics.</title>
        <authorList>
            <person name="Vandepol N."/>
            <person name="Liber J."/>
            <person name="Desiro A."/>
            <person name="Na H."/>
            <person name="Kennedy M."/>
            <person name="Barry K."/>
            <person name="Grigoriev I.V."/>
            <person name="Miller A.N."/>
            <person name="O'Donnell K."/>
            <person name="Stajich J.E."/>
            <person name="Bonito G."/>
        </authorList>
    </citation>
    <scope>NUCLEOTIDE SEQUENCE</scope>
    <source>
        <strain evidence="6">NRRL 28262</strain>
    </source>
</reference>
<dbReference type="AlphaFoldDB" id="A0AAD4DGL7"/>
<sequence length="892" mass="96132">MDSDHMDSSHSSTSLADNAETADSNAELTVAAAAAAAAATTTTPTVATTTTQQETVTKETLAIVGPVAAELAQEFSIESLSTPAVKEAQGQIQTVALQMDGIRTQVGQIKDQLPGLNQQTAALIEGAEALEQMYKQIDALAIMVESVAATVQDVNASMDQAERDLTSSALQPLQAVLETLKMGPKGFSMSATIEQEDKVKELLHILDTAQDVQPTHITDLTAAFVAAAVKDSSTDANAVVSQQQKDYLNHCHTILSKPFPTEDLTDGDANALLQLQGAVLKSLLRLVMNDVPFVDALIDSSADMAIGCSILSKEGLLVELMDCIELEPEDMQISLTETLSMACADAKTRNVVGLHCSEFLKSIVMRGATKNQHLKGAAAVALTKISLSESRKDPSVGMNGLDGASNQTSSNGSKIAADEEAQLAKVFSTLLKDDKNDKSSGVQLNAVEGLAYASIQGPVKQLIISDKALLLSLFQLGEDTKNNPLKYGLIIIFNNLTAFRKRLSPEQEQMLKLKKMAGTLPKSESGRLQNQDDDPLDDEAVVNQRNITLTKLGIMPALHAIGHQASENIRQSLAQVLRNLITPSETRGLLVQQGVVRLLMPMALQQQQKDQPPASEATKTAATQALAKLSITLDPRLTFKNQRIPELVKPLIWLLESTDQLCQFESLMALTNLGSMGDIQVLSLIVQDGGIEKMENLQFSEHNLVRRAATEALCNMIFFEPVFELYSEPKQGKNKIHLMLALCDADDFMTRRAASGALAVLSTSPEVCKMIVAQTRGLEILRSLITLGVSGSKTDAEEVEAKAIEDVMSDQEVAVVDHAVAVGRMDELRHRGAECFKNLITIGGKEISERIAAEGGIQQLAQLIQTSENEAVRYCAMEALKAMSEQGIRLQK</sequence>
<dbReference type="PANTHER" id="PTHR45994">
    <property type="entry name" value="FI21225P1"/>
    <property type="match status" value="1"/>
</dbReference>
<accession>A0AAD4DGL7</accession>
<dbReference type="GO" id="GO:0005737">
    <property type="term" value="C:cytoplasm"/>
    <property type="evidence" value="ECO:0007669"/>
    <property type="project" value="UniProtKB-SubCell"/>
</dbReference>
<dbReference type="GO" id="GO:0051879">
    <property type="term" value="F:Hsp90 protein binding"/>
    <property type="evidence" value="ECO:0007669"/>
    <property type="project" value="TreeGrafter"/>
</dbReference>
<dbReference type="SUPFAM" id="SSF48371">
    <property type="entry name" value="ARM repeat"/>
    <property type="match status" value="2"/>
</dbReference>
<dbReference type="InterPro" id="IPR024660">
    <property type="entry name" value="UCS_central_dom"/>
</dbReference>
<gene>
    <name evidence="6" type="ORF">BGZ95_005632</name>
</gene>